<proteinExistence type="predicted"/>
<dbReference type="OrthoDB" id="3052647at2759"/>
<evidence type="ECO:0000256" key="1">
    <source>
        <dbReference type="SAM" id="MobiDB-lite"/>
    </source>
</evidence>
<evidence type="ECO:0000313" key="3">
    <source>
        <dbReference type="EMBL" id="KAF9535461.1"/>
    </source>
</evidence>
<feature type="region of interest" description="Disordered" evidence="1">
    <location>
        <begin position="382"/>
        <end position="402"/>
    </location>
</feature>
<accession>A0A9P6EUA2</accession>
<dbReference type="AlphaFoldDB" id="A0A9P6EUA2"/>
<dbReference type="Gene3D" id="2.60.120.260">
    <property type="entry name" value="Galactose-binding domain-like"/>
    <property type="match status" value="1"/>
</dbReference>
<dbReference type="EMBL" id="MU157824">
    <property type="protein sequence ID" value="KAF9535461.1"/>
    <property type="molecule type" value="Genomic_DNA"/>
</dbReference>
<evidence type="ECO:0000256" key="2">
    <source>
        <dbReference type="SAM" id="Phobius"/>
    </source>
</evidence>
<reference evidence="3" key="1">
    <citation type="submission" date="2020-11" db="EMBL/GenBank/DDBJ databases">
        <authorList>
            <consortium name="DOE Joint Genome Institute"/>
            <person name="Ahrendt S."/>
            <person name="Riley R."/>
            <person name="Andreopoulos W."/>
            <person name="Labutti K."/>
            <person name="Pangilinan J."/>
            <person name="Ruiz-Duenas F.J."/>
            <person name="Barrasa J.M."/>
            <person name="Sanchez-Garcia M."/>
            <person name="Camarero S."/>
            <person name="Miyauchi S."/>
            <person name="Serrano A."/>
            <person name="Linde D."/>
            <person name="Babiker R."/>
            <person name="Drula E."/>
            <person name="Ayuso-Fernandez I."/>
            <person name="Pacheco R."/>
            <person name="Padilla G."/>
            <person name="Ferreira P."/>
            <person name="Barriuso J."/>
            <person name="Kellner H."/>
            <person name="Castanera R."/>
            <person name="Alfaro M."/>
            <person name="Ramirez L."/>
            <person name="Pisabarro A.G."/>
            <person name="Kuo A."/>
            <person name="Tritt A."/>
            <person name="Lipzen A."/>
            <person name="He G."/>
            <person name="Yan M."/>
            <person name="Ng V."/>
            <person name="Cullen D."/>
            <person name="Martin F."/>
            <person name="Rosso M.-N."/>
            <person name="Henrissat B."/>
            <person name="Hibbett D."/>
            <person name="Martinez A.T."/>
            <person name="Grigoriev I.V."/>
        </authorList>
    </citation>
    <scope>NUCLEOTIDE SEQUENCE</scope>
    <source>
        <strain evidence="3">CBS 506.95</strain>
    </source>
</reference>
<organism evidence="3 4">
    <name type="scientific">Crepidotus variabilis</name>
    <dbReference type="NCBI Taxonomy" id="179855"/>
    <lineage>
        <taxon>Eukaryota</taxon>
        <taxon>Fungi</taxon>
        <taxon>Dikarya</taxon>
        <taxon>Basidiomycota</taxon>
        <taxon>Agaricomycotina</taxon>
        <taxon>Agaricomycetes</taxon>
        <taxon>Agaricomycetidae</taxon>
        <taxon>Agaricales</taxon>
        <taxon>Agaricineae</taxon>
        <taxon>Crepidotaceae</taxon>
        <taxon>Crepidotus</taxon>
    </lineage>
</organism>
<keyword evidence="4" id="KW-1185">Reference proteome</keyword>
<evidence type="ECO:0008006" key="5">
    <source>
        <dbReference type="Google" id="ProtNLM"/>
    </source>
</evidence>
<keyword evidence="2" id="KW-1133">Transmembrane helix</keyword>
<keyword evidence="2" id="KW-0472">Membrane</keyword>
<gene>
    <name evidence="3" type="ORF">CPB83DRAFT_888173</name>
</gene>
<comment type="caution">
    <text evidence="3">The sequence shown here is derived from an EMBL/GenBank/DDBJ whole genome shotgun (WGS) entry which is preliminary data.</text>
</comment>
<name>A0A9P6EUA2_9AGAR</name>
<sequence>MPEPALDRPTSARWVVIDDTDPRISYTESVWSAQKLVINEDQGTSGRAYNDTLHVLTPLEGVSNRGTAGVSFNFSGVAVEVYITNNLPNITGANAVDCWIDGVQIQINIQPNPSGNPINNYMLCDASNLVDRLHEVLVVPNGSLDSFFFDRIQYRPSANASLENQVLYVDSFDPSMVFGDGWKGTDGAWYSYTSTRGSTFEFEFTGISMAWYGVITAQDSGSPSNFTYTIDGGSPQLVNLTGHPVGSPTLQNQKLFEIPSLSMGKHNLSVVYNGDNTTTALTLDYIYIQNGTFPDASPTSPPLTNQTNQGTKNKSKHVGPIVGCVIAAVLCIIFLALSYLYYRRRRRISKGQIDNPDRYSTIHIEPFPIQTIDQPFVTEGPHLAKGGNVDSDDPETPLRSPRSPTLVKITGVKSGNPSSVALPLASVPLTQTSLPEVDTNYAIEAVPPSGVIRHQDSGVRMREERASGMVELPPEYTPA</sequence>
<dbReference type="Proteomes" id="UP000807306">
    <property type="component" value="Unassembled WGS sequence"/>
</dbReference>
<keyword evidence="2" id="KW-0812">Transmembrane</keyword>
<feature type="transmembrane region" description="Helical" evidence="2">
    <location>
        <begin position="318"/>
        <end position="342"/>
    </location>
</feature>
<evidence type="ECO:0000313" key="4">
    <source>
        <dbReference type="Proteomes" id="UP000807306"/>
    </source>
</evidence>
<protein>
    <recommendedName>
        <fullName evidence="5">Transmembrane protein</fullName>
    </recommendedName>
</protein>